<proteinExistence type="predicted"/>
<protein>
    <submittedName>
        <fullName evidence="1">Uncharacterized protein</fullName>
    </submittedName>
</protein>
<organism evidence="1 2">
    <name type="scientific">Rhinocladiella mackenziei CBS 650.93</name>
    <dbReference type="NCBI Taxonomy" id="1442369"/>
    <lineage>
        <taxon>Eukaryota</taxon>
        <taxon>Fungi</taxon>
        <taxon>Dikarya</taxon>
        <taxon>Ascomycota</taxon>
        <taxon>Pezizomycotina</taxon>
        <taxon>Eurotiomycetes</taxon>
        <taxon>Chaetothyriomycetidae</taxon>
        <taxon>Chaetothyriales</taxon>
        <taxon>Herpotrichiellaceae</taxon>
        <taxon>Rhinocladiella</taxon>
    </lineage>
</organism>
<accession>A0A0D2IX86</accession>
<name>A0A0D2IX86_9EURO</name>
<dbReference type="Gene3D" id="3.10.180.10">
    <property type="entry name" value="2,3-Dihydroxybiphenyl 1,2-Dioxygenase, domain 1"/>
    <property type="match status" value="1"/>
</dbReference>
<dbReference type="EMBL" id="KN847481">
    <property type="protein sequence ID" value="KIX01215.1"/>
    <property type="molecule type" value="Genomic_DNA"/>
</dbReference>
<gene>
    <name evidence="1" type="ORF">Z518_08940</name>
</gene>
<evidence type="ECO:0000313" key="1">
    <source>
        <dbReference type="EMBL" id="KIX01215.1"/>
    </source>
</evidence>
<dbReference type="GeneID" id="25297011"/>
<dbReference type="OrthoDB" id="4181370at2759"/>
<dbReference type="RefSeq" id="XP_013268351.1">
    <property type="nucleotide sequence ID" value="XM_013412897.1"/>
</dbReference>
<sequence>MSSKEIYFNLPSTSLPASVTFISALGLNKRSGWPADHSQCFVFREGVGIFYHDHKTYKPWLPENVDIADAKRVCGCIITLTADSKAAVDDMINKAIEAGGSFPIIHRSVPALKAASAMPPTSP</sequence>
<dbReference type="Proteomes" id="UP000053617">
    <property type="component" value="Unassembled WGS sequence"/>
</dbReference>
<dbReference type="VEuPathDB" id="FungiDB:Z518_08940"/>
<reference evidence="1 2" key="1">
    <citation type="submission" date="2015-01" db="EMBL/GenBank/DDBJ databases">
        <title>The Genome Sequence of Rhinocladiella mackenzie CBS 650.93.</title>
        <authorList>
            <consortium name="The Broad Institute Genomics Platform"/>
            <person name="Cuomo C."/>
            <person name="de Hoog S."/>
            <person name="Gorbushina A."/>
            <person name="Stielow B."/>
            <person name="Teixiera M."/>
            <person name="Abouelleil A."/>
            <person name="Chapman S.B."/>
            <person name="Priest M."/>
            <person name="Young S.K."/>
            <person name="Wortman J."/>
            <person name="Nusbaum C."/>
            <person name="Birren B."/>
        </authorList>
    </citation>
    <scope>NUCLEOTIDE SEQUENCE [LARGE SCALE GENOMIC DNA]</scope>
    <source>
        <strain evidence="1 2">CBS 650.93</strain>
    </source>
</reference>
<dbReference type="InterPro" id="IPR029068">
    <property type="entry name" value="Glyas_Bleomycin-R_OHBP_Dase"/>
</dbReference>
<dbReference type="HOGENOM" id="CLU_2016486_0_0_1"/>
<keyword evidence="2" id="KW-1185">Reference proteome</keyword>
<dbReference type="AlphaFoldDB" id="A0A0D2IX86"/>
<evidence type="ECO:0000313" key="2">
    <source>
        <dbReference type="Proteomes" id="UP000053617"/>
    </source>
</evidence>